<accession>A0A291FAZ8</accession>
<keyword evidence="9" id="KW-0812">Transmembrane</keyword>
<evidence type="ECO:0000256" key="4">
    <source>
        <dbReference type="ARBA" id="ARBA00023002"/>
    </source>
</evidence>
<feature type="transmembrane region" description="Helical" evidence="9">
    <location>
        <begin position="21"/>
        <end position="39"/>
    </location>
</feature>
<keyword evidence="3 7" id="KW-0479">Metal-binding</keyword>
<dbReference type="InterPro" id="IPR036396">
    <property type="entry name" value="Cyt_P450_sf"/>
</dbReference>
<evidence type="ECO:0000256" key="7">
    <source>
        <dbReference type="PIRSR" id="PIRSR602401-1"/>
    </source>
</evidence>
<keyword evidence="4 8" id="KW-0560">Oxidoreductase</keyword>
<dbReference type="PANTHER" id="PTHR47950">
    <property type="entry name" value="CYTOCHROME P450, FAMILY 76, SUBFAMILY C, POLYPEPTIDE 5-RELATED"/>
    <property type="match status" value="1"/>
</dbReference>
<evidence type="ECO:0000256" key="1">
    <source>
        <dbReference type="ARBA" id="ARBA00005122"/>
    </source>
</evidence>
<dbReference type="Gene3D" id="1.10.630.10">
    <property type="entry name" value="Cytochrome P450"/>
    <property type="match status" value="1"/>
</dbReference>
<dbReference type="GO" id="GO:0005506">
    <property type="term" value="F:iron ion binding"/>
    <property type="evidence" value="ECO:0007669"/>
    <property type="project" value="InterPro"/>
</dbReference>
<sequence length="523" mass="59706">MLHGHALMEAQPHYLCVSMDIYPILPTAVLILIVFYFLWRSKHSRATVLFRLPPGPPAWPIVGNLFQLGKKPHESLHALSLQYGPLITLRLGMRTTVVASSPAMAKEILKTHDHALAGRTVIETAKALSHHKTSMIWGEYGPHWRHLRRISAVELFSPTRLQALQPLRRDQVFHTIRLIFEERGKAVNIGNMAFYTSVNLLGNMVFSSNLFDPHKPASVGFKDTIRKIMKLGGTPNLADYFPFLGFLDPQGLRRQTAKYMKGIYDFFDLLIQERLAARSKNLQKKDSEKDFLDVLLDFRSEDFTLVGVRALIAELFIAGTETTTTTIEWVIAEFIRNPQKMQKVQRELDEMVGGNRRVEESDLDRLSYLHAAVKEIFRLHPTAPLLLPHKAESSCEIEGFVIPKDSQVMVNVWAMGRDPAIWKNPLEFIPERFLEGENGKMDYKGQNFELIPFGAGRRICVGLPLANRMVHLVVASLLHSFQWTLPNEMRCEEMDMSDEFGITLKKVIELNAIPMPRLPHHIY</sequence>
<dbReference type="PRINTS" id="PR00385">
    <property type="entry name" value="P450"/>
</dbReference>
<dbReference type="GO" id="GO:0020037">
    <property type="term" value="F:heme binding"/>
    <property type="evidence" value="ECO:0007669"/>
    <property type="project" value="InterPro"/>
</dbReference>
<dbReference type="PROSITE" id="PS00086">
    <property type="entry name" value="CYTOCHROME_P450"/>
    <property type="match status" value="1"/>
</dbReference>
<keyword evidence="6" id="KW-0876">Taxol biosynthesis</keyword>
<keyword evidence="9" id="KW-0472">Membrane</keyword>
<evidence type="ECO:0000256" key="6">
    <source>
        <dbReference type="ARBA" id="ARBA00023059"/>
    </source>
</evidence>
<dbReference type="AlphaFoldDB" id="A0A291FAZ8"/>
<dbReference type="GO" id="GO:0016705">
    <property type="term" value="F:oxidoreductase activity, acting on paired donors, with incorporation or reduction of molecular oxygen"/>
    <property type="evidence" value="ECO:0007669"/>
    <property type="project" value="InterPro"/>
</dbReference>
<comment type="cofactor">
    <cofactor evidence="7">
        <name>heme</name>
        <dbReference type="ChEBI" id="CHEBI:30413"/>
    </cofactor>
</comment>
<dbReference type="GO" id="GO:0004497">
    <property type="term" value="F:monooxygenase activity"/>
    <property type="evidence" value="ECO:0007669"/>
    <property type="project" value="UniProtKB-KW"/>
</dbReference>
<dbReference type="InterPro" id="IPR001128">
    <property type="entry name" value="Cyt_P450"/>
</dbReference>
<dbReference type="GO" id="GO:0042617">
    <property type="term" value="P:paclitaxel biosynthetic process"/>
    <property type="evidence" value="ECO:0007669"/>
    <property type="project" value="UniProtKB-UniPathway"/>
</dbReference>
<comment type="pathway">
    <text evidence="1">Alkaloid biosynthesis; taxol biosynthesis.</text>
</comment>
<dbReference type="Pfam" id="PF00067">
    <property type="entry name" value="p450"/>
    <property type="match status" value="1"/>
</dbReference>
<dbReference type="PANTHER" id="PTHR47950:SF44">
    <property type="entry name" value="CYTOCHROME P450, FAMILY 76, SUBFAMILY C, POLYPEPTIDE 5-RELATED"/>
    <property type="match status" value="1"/>
</dbReference>
<dbReference type="InterPro" id="IPR017972">
    <property type="entry name" value="Cyt_P450_CS"/>
</dbReference>
<dbReference type="CDD" id="cd11073">
    <property type="entry name" value="CYP76-like"/>
    <property type="match status" value="1"/>
</dbReference>
<evidence type="ECO:0000256" key="9">
    <source>
        <dbReference type="SAM" id="Phobius"/>
    </source>
</evidence>
<dbReference type="SUPFAM" id="SSF48264">
    <property type="entry name" value="Cytochrome P450"/>
    <property type="match status" value="1"/>
</dbReference>
<comment type="similarity">
    <text evidence="2 8">Belongs to the cytochrome P450 family.</text>
</comment>
<evidence type="ECO:0000313" key="10">
    <source>
        <dbReference type="EMBL" id="ATG29956.1"/>
    </source>
</evidence>
<name>A0A291FAZ8_TAXCH</name>
<reference evidence="10" key="1">
    <citation type="journal article" date="2017" name="Front. Plant Sci.">
        <title>Transcriptome Assembly and Systematic Identification of Novel Cytochrome P450s in Taxus chinensis.</title>
        <authorList>
            <person name="Liao W."/>
            <person name="Zhao S."/>
            <person name="Zhang M."/>
            <person name="Dong K."/>
            <person name="Chen Y."/>
            <person name="Fu C."/>
            <person name="Yu L."/>
        </authorList>
    </citation>
    <scope>NUCLEOTIDE SEQUENCE</scope>
</reference>
<keyword evidence="9" id="KW-1133">Transmembrane helix</keyword>
<proteinExistence type="evidence at transcript level"/>
<dbReference type="PRINTS" id="PR00463">
    <property type="entry name" value="EP450I"/>
</dbReference>
<evidence type="ECO:0000256" key="2">
    <source>
        <dbReference type="ARBA" id="ARBA00010617"/>
    </source>
</evidence>
<organism evidence="10">
    <name type="scientific">Taxus chinensis</name>
    <name type="common">Chinese yew</name>
    <name type="synonym">Taxus wallichiana var. chinensis</name>
    <dbReference type="NCBI Taxonomy" id="29808"/>
    <lineage>
        <taxon>Eukaryota</taxon>
        <taxon>Viridiplantae</taxon>
        <taxon>Streptophyta</taxon>
        <taxon>Embryophyta</taxon>
        <taxon>Tracheophyta</taxon>
        <taxon>Spermatophyta</taxon>
        <taxon>Pinopsida</taxon>
        <taxon>Pinidae</taxon>
        <taxon>Conifers II</taxon>
        <taxon>Cupressales</taxon>
        <taxon>Taxaceae</taxon>
        <taxon>Taxus</taxon>
    </lineage>
</organism>
<evidence type="ECO:0000256" key="3">
    <source>
        <dbReference type="ARBA" id="ARBA00022723"/>
    </source>
</evidence>
<keyword evidence="7 8" id="KW-0349">Heme</keyword>
<dbReference type="EMBL" id="MF448635">
    <property type="protein sequence ID" value="ATG29956.1"/>
    <property type="molecule type" value="mRNA"/>
</dbReference>
<protein>
    <submittedName>
        <fullName evidence="10">CYP76AA73</fullName>
    </submittedName>
</protein>
<feature type="binding site" description="axial binding residue" evidence="7">
    <location>
        <position position="460"/>
    </location>
    <ligand>
        <name>heme</name>
        <dbReference type="ChEBI" id="CHEBI:30413"/>
    </ligand>
    <ligandPart>
        <name>Fe</name>
        <dbReference type="ChEBI" id="CHEBI:18248"/>
    </ligandPart>
</feature>
<evidence type="ECO:0000256" key="5">
    <source>
        <dbReference type="ARBA" id="ARBA00023004"/>
    </source>
</evidence>
<dbReference type="UniPathway" id="UPA00842"/>
<evidence type="ECO:0000256" key="8">
    <source>
        <dbReference type="RuleBase" id="RU000461"/>
    </source>
</evidence>
<keyword evidence="8" id="KW-0503">Monooxygenase</keyword>
<keyword evidence="5 7" id="KW-0408">Iron</keyword>
<dbReference type="FunFam" id="1.10.630.10:FF:000007">
    <property type="entry name" value="Cytochrome P450 76C4"/>
    <property type="match status" value="1"/>
</dbReference>
<dbReference type="InterPro" id="IPR002401">
    <property type="entry name" value="Cyt_P450_E_grp-I"/>
</dbReference>